<feature type="domain" description="SMCHD1 ribosomal S5" evidence="1">
    <location>
        <begin position="1"/>
        <end position="189"/>
    </location>
</feature>
<name>A0AAD9NNW9_RIDPI</name>
<dbReference type="InterPro" id="IPR038892">
    <property type="entry name" value="SMCHD1"/>
</dbReference>
<evidence type="ECO:0000259" key="1">
    <source>
        <dbReference type="Pfam" id="PF22899"/>
    </source>
</evidence>
<evidence type="ECO:0000259" key="2">
    <source>
        <dbReference type="Pfam" id="PF26194"/>
    </source>
</evidence>
<evidence type="ECO:0000313" key="4">
    <source>
        <dbReference type="Proteomes" id="UP001209878"/>
    </source>
</evidence>
<comment type="caution">
    <text evidence="3">The sequence shown here is derived from an EMBL/GenBank/DDBJ whole genome shotgun (WGS) entry which is preliminary data.</text>
</comment>
<reference evidence="3" key="1">
    <citation type="journal article" date="2023" name="Mol. Biol. Evol.">
        <title>Third-Generation Sequencing Reveals the Adaptive Role of the Epigenome in Three Deep-Sea Polychaetes.</title>
        <authorList>
            <person name="Perez M."/>
            <person name="Aroh O."/>
            <person name="Sun Y."/>
            <person name="Lan Y."/>
            <person name="Juniper S.K."/>
            <person name="Young C.R."/>
            <person name="Angers B."/>
            <person name="Qian P.Y."/>
        </authorList>
    </citation>
    <scope>NUCLEOTIDE SEQUENCE</scope>
    <source>
        <strain evidence="3">R07B-5</strain>
    </source>
</reference>
<protein>
    <submittedName>
        <fullName evidence="3">Uncharacterized protein</fullName>
    </submittedName>
</protein>
<sequence length="376" mass="43077">MPTQFIRTAANTFEFKATVEYTGIVEGVLRYHPFLYDHETYPSDANDLRAEADPEDDHDYAASDVRPARGRRPIFECYWNGRLIPYSFIDEFDWCSVPKKNKGVPLECYNRVSGVLWTNDKFQVSTNKLTFIDLELRLRDKNTTYGRILGKNDMNKGQQARRLQEYAVVIEKRTDIGREFNAWLKECHERCDKQVKFSQYSGSITRPELVKHRQSPWSVYGLIEWDGKVFKKGTMVRIIKTVPVTYGTIQHFLLYGNHEGDVFATGGDISIIQEPRSLYNEVKTFPLSKLDRTANNTSIMKYIDDEVSKLPNKLVVSWPEGDEVTHGEKRPAGKTIGAIKVEIANRKGELISKLPGAAGGTSRKLLVELKVIWHCT</sequence>
<dbReference type="PANTHER" id="PTHR22640:SF2">
    <property type="entry name" value="STRUCTURAL MAINTENANCE OF CHROMOSOMES FLEXIBLE HINGE DOMAIN-CONTAINING PROTEIN 1"/>
    <property type="match status" value="1"/>
</dbReference>
<dbReference type="InterPro" id="IPR055109">
    <property type="entry name" value="SMCHD1_S5"/>
</dbReference>
<dbReference type="Pfam" id="PF26194">
    <property type="entry name" value="Ig_SMCHD1_1st"/>
    <property type="match status" value="1"/>
</dbReference>
<gene>
    <name evidence="3" type="ORF">NP493_627g01018</name>
</gene>
<dbReference type="Pfam" id="PF22899">
    <property type="entry name" value="SMCHD1_S5"/>
    <property type="match status" value="1"/>
</dbReference>
<dbReference type="EMBL" id="JAODUO010000626">
    <property type="protein sequence ID" value="KAK2176980.1"/>
    <property type="molecule type" value="Genomic_DNA"/>
</dbReference>
<feature type="domain" description="SMCHD1 Ig-like" evidence="2">
    <location>
        <begin position="311"/>
        <end position="375"/>
    </location>
</feature>
<dbReference type="Proteomes" id="UP001209878">
    <property type="component" value="Unassembled WGS sequence"/>
</dbReference>
<dbReference type="GO" id="GO:0006302">
    <property type="term" value="P:double-strand break repair"/>
    <property type="evidence" value="ECO:0007669"/>
    <property type="project" value="InterPro"/>
</dbReference>
<dbReference type="AlphaFoldDB" id="A0AAD9NNW9"/>
<proteinExistence type="predicted"/>
<organism evidence="3 4">
    <name type="scientific">Ridgeia piscesae</name>
    <name type="common">Tubeworm</name>
    <dbReference type="NCBI Taxonomy" id="27915"/>
    <lineage>
        <taxon>Eukaryota</taxon>
        <taxon>Metazoa</taxon>
        <taxon>Spiralia</taxon>
        <taxon>Lophotrochozoa</taxon>
        <taxon>Annelida</taxon>
        <taxon>Polychaeta</taxon>
        <taxon>Sedentaria</taxon>
        <taxon>Canalipalpata</taxon>
        <taxon>Sabellida</taxon>
        <taxon>Siboglinidae</taxon>
        <taxon>Ridgeia</taxon>
    </lineage>
</organism>
<accession>A0AAD9NNW9</accession>
<dbReference type="InterPro" id="IPR058611">
    <property type="entry name" value="Ig_SMCHD1_1st"/>
</dbReference>
<keyword evidence="4" id="KW-1185">Reference proteome</keyword>
<evidence type="ECO:0000313" key="3">
    <source>
        <dbReference type="EMBL" id="KAK2176980.1"/>
    </source>
</evidence>
<dbReference type="PANTHER" id="PTHR22640">
    <property type="entry name" value="STRUCTURAL MAINTENANCE OF CHROMOSOMES FLEXIBLE HINGE DOMAIN-CONTAINING PROTEIN 1"/>
    <property type="match status" value="1"/>
</dbReference>